<gene>
    <name evidence="2" type="ORF">CQW29_14425</name>
</gene>
<feature type="region of interest" description="Disordered" evidence="1">
    <location>
        <begin position="1"/>
        <end position="29"/>
    </location>
</feature>
<protein>
    <submittedName>
        <fullName evidence="2">Uncharacterized protein</fullName>
    </submittedName>
</protein>
<dbReference type="EMBL" id="PDET01000009">
    <property type="protein sequence ID" value="PRD14701.1"/>
    <property type="molecule type" value="Genomic_DNA"/>
</dbReference>
<dbReference type="AlphaFoldDB" id="A0A2S9IA96"/>
<comment type="caution">
    <text evidence="2">The sequence shown here is derived from an EMBL/GenBank/DDBJ whole genome shotgun (WGS) entry which is preliminary data.</text>
</comment>
<reference evidence="2 3" key="1">
    <citation type="submission" date="2017-10" db="EMBL/GenBank/DDBJ databases">
        <title>Draft genome of two endophytic bacteria isolated from 'guarana' Paullinia cupana (Mart.) Ducke.</title>
        <authorList>
            <person name="Siqueira K.A."/>
            <person name="Liotti R.G."/>
            <person name="Mendes T.A."/>
            <person name="Soares M.A."/>
        </authorList>
    </citation>
    <scope>NUCLEOTIDE SEQUENCE [LARGE SCALE GENOMIC DNA]</scope>
    <source>
        <strain evidence="2 3">342</strain>
    </source>
</reference>
<evidence type="ECO:0000313" key="2">
    <source>
        <dbReference type="EMBL" id="PRD14701.1"/>
    </source>
</evidence>
<keyword evidence="3" id="KW-1185">Reference proteome</keyword>
<dbReference type="Proteomes" id="UP000239181">
    <property type="component" value="Unassembled WGS sequence"/>
</dbReference>
<evidence type="ECO:0000313" key="3">
    <source>
        <dbReference type="Proteomes" id="UP000239181"/>
    </source>
</evidence>
<evidence type="ECO:0000256" key="1">
    <source>
        <dbReference type="SAM" id="MobiDB-lite"/>
    </source>
</evidence>
<organism evidence="2 3">
    <name type="scientific">Pantoea coffeiphila</name>
    <dbReference type="NCBI Taxonomy" id="1465635"/>
    <lineage>
        <taxon>Bacteria</taxon>
        <taxon>Pseudomonadati</taxon>
        <taxon>Pseudomonadota</taxon>
        <taxon>Gammaproteobacteria</taxon>
        <taxon>Enterobacterales</taxon>
        <taxon>Erwiniaceae</taxon>
        <taxon>Pantoea</taxon>
    </lineage>
</organism>
<name>A0A2S9IA96_9GAMM</name>
<proteinExistence type="predicted"/>
<sequence>MSCHGAFQHPLAKSVIPGSNGKKSQEYNPNTHLLNPITAQFRRAGRGHYVLMLTVCIIFHQSRVSCGINVATVR</sequence>
<accession>A0A2S9IA96</accession>